<evidence type="ECO:0000256" key="1">
    <source>
        <dbReference type="SAM" id="Phobius"/>
    </source>
</evidence>
<proteinExistence type="predicted"/>
<dbReference type="GeneID" id="64976237"/>
<protein>
    <submittedName>
        <fullName evidence="2">Uncharacterized protein</fullName>
    </submittedName>
</protein>
<keyword evidence="1" id="KW-0812">Transmembrane</keyword>
<evidence type="ECO:0000313" key="2">
    <source>
        <dbReference type="EMBL" id="BCS26232.1"/>
    </source>
</evidence>
<reference evidence="2" key="1">
    <citation type="submission" date="2021-01" db="EMBL/GenBank/DDBJ databases">
        <authorList>
            <consortium name="Aspergillus puulaauensis MK2 genome sequencing consortium"/>
            <person name="Kazuki M."/>
            <person name="Futagami T."/>
        </authorList>
    </citation>
    <scope>NUCLEOTIDE SEQUENCE</scope>
    <source>
        <strain evidence="2">MK2</strain>
    </source>
</reference>
<name>A0A7R8APS2_9EURO</name>
<keyword evidence="1" id="KW-1133">Transmembrane helix</keyword>
<dbReference type="KEGG" id="apuu:APUU_50943A"/>
<organism evidence="2 3">
    <name type="scientific">Aspergillus puulaauensis</name>
    <dbReference type="NCBI Taxonomy" id="1220207"/>
    <lineage>
        <taxon>Eukaryota</taxon>
        <taxon>Fungi</taxon>
        <taxon>Dikarya</taxon>
        <taxon>Ascomycota</taxon>
        <taxon>Pezizomycotina</taxon>
        <taxon>Eurotiomycetes</taxon>
        <taxon>Eurotiomycetidae</taxon>
        <taxon>Eurotiales</taxon>
        <taxon>Aspergillaceae</taxon>
        <taxon>Aspergillus</taxon>
    </lineage>
</organism>
<keyword evidence="1" id="KW-0472">Membrane</keyword>
<feature type="transmembrane region" description="Helical" evidence="1">
    <location>
        <begin position="65"/>
        <end position="85"/>
    </location>
</feature>
<accession>A0A7R8APS2</accession>
<dbReference type="Proteomes" id="UP000654913">
    <property type="component" value="Chromosome 5"/>
</dbReference>
<gene>
    <name evidence="2" type="ORF">APUU_50943A</name>
</gene>
<reference evidence="2" key="2">
    <citation type="submission" date="2021-02" db="EMBL/GenBank/DDBJ databases">
        <title>Aspergillus puulaauensis MK2 genome sequence.</title>
        <authorList>
            <person name="Futagami T."/>
            <person name="Mori K."/>
            <person name="Kadooka C."/>
            <person name="Tanaka T."/>
        </authorList>
    </citation>
    <scope>NUCLEOTIDE SEQUENCE</scope>
    <source>
        <strain evidence="2">MK2</strain>
    </source>
</reference>
<dbReference type="EMBL" id="AP024447">
    <property type="protein sequence ID" value="BCS26232.1"/>
    <property type="molecule type" value="Genomic_DNA"/>
</dbReference>
<keyword evidence="3" id="KW-1185">Reference proteome</keyword>
<dbReference type="RefSeq" id="XP_041558426.1">
    <property type="nucleotide sequence ID" value="XM_041705997.1"/>
</dbReference>
<dbReference type="AlphaFoldDB" id="A0A7R8APS2"/>
<sequence length="102" mass="11629">MRMWKERVQIGWEGRSEEIGFVAVELALGGFLLHHHHHYCIFCVLCFFISRSAKIWAGGYLLSKSILFACIGLILNPVFLVSFVLELRCALDSWVEDAARGE</sequence>
<evidence type="ECO:0000313" key="3">
    <source>
        <dbReference type="Proteomes" id="UP000654913"/>
    </source>
</evidence>